<evidence type="ECO:0000313" key="3">
    <source>
        <dbReference type="EMBL" id="UNP64488.1"/>
    </source>
</evidence>
<dbReference type="Gene3D" id="3.40.50.300">
    <property type="entry name" value="P-loop containing nucleotide triphosphate hydrolases"/>
    <property type="match status" value="1"/>
</dbReference>
<evidence type="ECO:0000313" key="4">
    <source>
        <dbReference type="Proteomes" id="UP001142430"/>
    </source>
</evidence>
<keyword evidence="1" id="KW-1133">Transmembrane helix</keyword>
<dbReference type="InterPro" id="IPR003499">
    <property type="entry name" value="DNA_pack_N"/>
</dbReference>
<protein>
    <submittedName>
        <fullName evidence="3">DNA packing protein</fullName>
    </submittedName>
</protein>
<keyword evidence="1" id="KW-0812">Transmembrane</keyword>
<dbReference type="GO" id="GO:0051276">
    <property type="term" value="P:chromosome organization"/>
    <property type="evidence" value="ECO:0007669"/>
    <property type="project" value="InterPro"/>
</dbReference>
<dbReference type="EMBL" id="OK337614">
    <property type="protein sequence ID" value="UNP64488.1"/>
    <property type="molecule type" value="Genomic_DNA"/>
</dbReference>
<feature type="transmembrane region" description="Helical" evidence="1">
    <location>
        <begin position="226"/>
        <end position="248"/>
    </location>
</feature>
<reference evidence="3" key="1">
    <citation type="submission" date="2021-09" db="EMBL/GenBank/DDBJ databases">
        <title>The complete genome of the Saguinine gammaherpesvirus 1 (SgGHV-1).</title>
        <authorList>
            <person name="Marti-Carreras J."/>
            <person name="Maes P."/>
        </authorList>
    </citation>
    <scope>NUCLEOTIDE SEQUENCE</scope>
    <source>
        <strain evidence="3">S338D</strain>
    </source>
</reference>
<dbReference type="Proteomes" id="UP001142430">
    <property type="component" value="Segment"/>
</dbReference>
<accession>A0A9Q8QX07</accession>
<evidence type="ECO:0000259" key="2">
    <source>
        <dbReference type="Pfam" id="PF02500"/>
    </source>
</evidence>
<feature type="domain" description="Probable DNA packing protein N-terminal" evidence="2">
    <location>
        <begin position="43"/>
        <end position="304"/>
    </location>
</feature>
<sequence length="326" mass="37290">MILNKHKQLFLDNYKKYVDTQGTSMGWKTSSPTILTNWSKSERTAHPMLGTIPSVNIYSSILGKYCHAAYSMTLPMTTPGIGNSRCIQQPTYNILEPLSQYLKCILSTPNVSNSEALTEFMASVETQISLSKNQQFNELKQFLINLSAFLNGYYRPTSINIEPFQKQLILQTFFFIVSIKIPDATETMLSYFKSLFGIEFIDQQQLHTYKQKASVFLIPRRHGKTWIVVAIISMLLAYVENIHIGYVAHQKHVANSVFTEVIQTLYKFCPAKNIEIKKENGTITYSQEGKSPSTLMCATCFNKNVSKFFSILDNCRYIFWKGVQIH</sequence>
<name>A0A9Q8QX07_9GAMA</name>
<dbReference type="Pfam" id="PF02500">
    <property type="entry name" value="DNA_pack_N"/>
    <property type="match status" value="1"/>
</dbReference>
<evidence type="ECO:0000256" key="1">
    <source>
        <dbReference type="SAM" id="Phobius"/>
    </source>
</evidence>
<proteinExistence type="predicted"/>
<keyword evidence="1" id="KW-0472">Membrane</keyword>
<organism evidence="3 4">
    <name type="scientific">Saguinine gammaherpesvirus 1</name>
    <dbReference type="NCBI Taxonomy" id="2169901"/>
    <lineage>
        <taxon>Viruses</taxon>
        <taxon>Duplodnaviria</taxon>
        <taxon>Heunggongvirae</taxon>
        <taxon>Peploviricota</taxon>
        <taxon>Herviviricetes</taxon>
        <taxon>Herpesvirales</taxon>
        <taxon>Orthoherpesviridae</taxon>
        <taxon>Gammaherpesvirinae</taxon>
    </lineage>
</organism>
<dbReference type="InterPro" id="IPR027417">
    <property type="entry name" value="P-loop_NTPase"/>
</dbReference>